<evidence type="ECO:0000313" key="1">
    <source>
        <dbReference type="EMBL" id="OQQ91345.1"/>
    </source>
</evidence>
<dbReference type="EMBL" id="NBEF01000014">
    <property type="protein sequence ID" value="OQQ91345.1"/>
    <property type="molecule type" value="Genomic_DNA"/>
</dbReference>
<organism evidence="1 2">
    <name type="scientific">Ligilactobacillus salivarius</name>
    <dbReference type="NCBI Taxonomy" id="1624"/>
    <lineage>
        <taxon>Bacteria</taxon>
        <taxon>Bacillati</taxon>
        <taxon>Bacillota</taxon>
        <taxon>Bacilli</taxon>
        <taxon>Lactobacillales</taxon>
        <taxon>Lactobacillaceae</taxon>
        <taxon>Ligilactobacillus</taxon>
    </lineage>
</organism>
<dbReference type="RefSeq" id="WP_081533875.1">
    <property type="nucleotide sequence ID" value="NZ_JBEXAF010000001.1"/>
</dbReference>
<accession>A0A1V9RDQ8</accession>
<reference evidence="1 2" key="1">
    <citation type="submission" date="2017-03" db="EMBL/GenBank/DDBJ databases">
        <title>Phylogenomics and comparative genomics of Lactobacillus salivarius, a mammalian gut commensal.</title>
        <authorList>
            <person name="Harris H.M."/>
        </authorList>
    </citation>
    <scope>NUCLEOTIDE SEQUENCE [LARGE SCALE GENOMIC DNA]</scope>
    <source>
        <strain evidence="1 2">JCM 1047</strain>
    </source>
</reference>
<name>A0A1V9RDQ8_9LACO</name>
<dbReference type="AlphaFoldDB" id="A0A1V9RDQ8"/>
<proteinExistence type="predicted"/>
<protein>
    <submittedName>
        <fullName evidence="1">Uncharacterized protein</fullName>
    </submittedName>
</protein>
<gene>
    <name evidence="1" type="ORF">B6U56_02740</name>
</gene>
<comment type="caution">
    <text evidence="1">The sequence shown here is derived from an EMBL/GenBank/DDBJ whole genome shotgun (WGS) entry which is preliminary data.</text>
</comment>
<sequence length="70" mass="8353">METNKVLYAVNEVAEELKRNKIYDDKKILELVLEVNKLIIENHKLKEKKRIVESIFEDKEVKRALKLLSE</sequence>
<dbReference type="Proteomes" id="UP000192575">
    <property type="component" value="Unassembled WGS sequence"/>
</dbReference>
<evidence type="ECO:0000313" key="2">
    <source>
        <dbReference type="Proteomes" id="UP000192575"/>
    </source>
</evidence>